<evidence type="ECO:0000313" key="9">
    <source>
        <dbReference type="EMBL" id="SFH24672.1"/>
    </source>
</evidence>
<accession>A0A1I2YGA1</accession>
<dbReference type="Pfam" id="PF02386">
    <property type="entry name" value="TrkH"/>
    <property type="match status" value="1"/>
</dbReference>
<feature type="transmembrane region" description="Helical" evidence="8">
    <location>
        <begin position="503"/>
        <end position="524"/>
    </location>
</feature>
<dbReference type="GO" id="GO:0030001">
    <property type="term" value="P:metal ion transport"/>
    <property type="evidence" value="ECO:0007669"/>
    <property type="project" value="UniProtKB-ARBA"/>
</dbReference>
<dbReference type="PANTHER" id="PTHR32024:SF1">
    <property type="entry name" value="KTR SYSTEM POTASSIUM UPTAKE PROTEIN B"/>
    <property type="match status" value="1"/>
</dbReference>
<keyword evidence="10" id="KW-1185">Reference proteome</keyword>
<evidence type="ECO:0000256" key="4">
    <source>
        <dbReference type="ARBA" id="ARBA00022692"/>
    </source>
</evidence>
<keyword evidence="6" id="KW-0406">Ion transport</keyword>
<feature type="transmembrane region" description="Helical" evidence="8">
    <location>
        <begin position="384"/>
        <end position="403"/>
    </location>
</feature>
<dbReference type="RefSeq" id="WP_092104707.1">
    <property type="nucleotide sequence ID" value="NZ_FOOT01000008.1"/>
</dbReference>
<evidence type="ECO:0000256" key="7">
    <source>
        <dbReference type="ARBA" id="ARBA00023136"/>
    </source>
</evidence>
<sequence length="599" mass="66157">MNTEALNRALYGSKLTAYKMMRGTTYSLSILSIGLLILAHGVVEDPKQLNILFRIIDGILAIFVIIYILRILYAFERIKFLKRTWFEGILMGIISLNELFTYGFGIPLIYDISESIGIPLSVEWYRVSVSLYMLVFLTVELIQTRIHLKALQLKPSVTFLLSFVFLILLGTGLLMLPKMTVTPGSMRFLDALFMATSASCVTGLAVVDPGTYFTFSGQVVLLLLIQMGGLGILTFATFFASLMRQGVGVKQHVAMHELLESESLFSTKSLLRQLIYLTLTIESIGAFMIFMSWGGEVQFANLGSKIFFSVFHAVSAFCNAGFSLYPQGLYTEPVRFSYIMHLVVALLIIFGGLGFPAMIDIFSPRAMRERMAAPWKNWKLMTRVIIYTTSALLALGTVGFFLLEYFNTLSQMTFAEAIITSFFQSVTTRTAGFNTVDMSALSVPTLMMFIVLMFIGASPGSTGGGVKTTTFAVILFAVAATVRNKRHLEMGRRTIPHSVAYKAFTVFTFAAIFNIFFIFVLTISDSQFDLIALAVEQVSAFATVGLSTGITAGLSDVGKCIMIFSMYVGRVGSLTLALALSTRAAYSEYKYPESHLPVG</sequence>
<gene>
    <name evidence="9" type="ORF">SAMN05421739_10862</name>
</gene>
<evidence type="ECO:0000256" key="2">
    <source>
        <dbReference type="ARBA" id="ARBA00022448"/>
    </source>
</evidence>
<comment type="subcellular location">
    <subcellularLocation>
        <location evidence="1">Cell membrane</location>
        <topology evidence="1">Multi-pass membrane protein</topology>
    </subcellularLocation>
</comment>
<feature type="transmembrane region" description="Helical" evidence="8">
    <location>
        <begin position="85"/>
        <end position="104"/>
    </location>
</feature>
<dbReference type="GO" id="GO:0008324">
    <property type="term" value="F:monoatomic cation transmembrane transporter activity"/>
    <property type="evidence" value="ECO:0007669"/>
    <property type="project" value="InterPro"/>
</dbReference>
<dbReference type="AlphaFoldDB" id="A0A1I2YGA1"/>
<keyword evidence="3" id="KW-1003">Cell membrane</keyword>
<keyword evidence="5 8" id="KW-1133">Transmembrane helix</keyword>
<reference evidence="10" key="1">
    <citation type="submission" date="2016-10" db="EMBL/GenBank/DDBJ databases">
        <authorList>
            <person name="Varghese N."/>
            <person name="Submissions S."/>
        </authorList>
    </citation>
    <scope>NUCLEOTIDE SEQUENCE [LARGE SCALE GENOMIC DNA]</scope>
    <source>
        <strain evidence="10">LP51</strain>
    </source>
</reference>
<feature type="transmembrane region" description="Helical" evidence="8">
    <location>
        <begin position="530"/>
        <end position="555"/>
    </location>
</feature>
<feature type="transmembrane region" description="Helical" evidence="8">
    <location>
        <begin position="338"/>
        <end position="363"/>
    </location>
</feature>
<dbReference type="GO" id="GO:0005886">
    <property type="term" value="C:plasma membrane"/>
    <property type="evidence" value="ECO:0007669"/>
    <property type="project" value="UniProtKB-SubCell"/>
</dbReference>
<protein>
    <submittedName>
        <fullName evidence="9">Potassium uptake protein, TrkH family</fullName>
    </submittedName>
</protein>
<organism evidence="9 10">
    <name type="scientific">Pontibacter chinhatensis</name>
    <dbReference type="NCBI Taxonomy" id="1436961"/>
    <lineage>
        <taxon>Bacteria</taxon>
        <taxon>Pseudomonadati</taxon>
        <taxon>Bacteroidota</taxon>
        <taxon>Cytophagia</taxon>
        <taxon>Cytophagales</taxon>
        <taxon>Hymenobacteraceae</taxon>
        <taxon>Pontibacter</taxon>
    </lineage>
</organism>
<feature type="transmembrane region" description="Helical" evidence="8">
    <location>
        <begin position="188"/>
        <end position="207"/>
    </location>
</feature>
<dbReference type="PANTHER" id="PTHR32024">
    <property type="entry name" value="TRK SYSTEM POTASSIUM UPTAKE PROTEIN TRKG-RELATED"/>
    <property type="match status" value="1"/>
</dbReference>
<keyword evidence="4 8" id="KW-0812">Transmembrane</keyword>
<name>A0A1I2YGA1_9BACT</name>
<feature type="transmembrane region" description="Helical" evidence="8">
    <location>
        <begin position="306"/>
        <end position="326"/>
    </location>
</feature>
<evidence type="ECO:0000256" key="3">
    <source>
        <dbReference type="ARBA" id="ARBA00022475"/>
    </source>
</evidence>
<feature type="transmembrane region" description="Helical" evidence="8">
    <location>
        <begin position="274"/>
        <end position="294"/>
    </location>
</feature>
<evidence type="ECO:0000313" key="10">
    <source>
        <dbReference type="Proteomes" id="UP000198724"/>
    </source>
</evidence>
<feature type="transmembrane region" description="Helical" evidence="8">
    <location>
        <begin position="567"/>
        <end position="586"/>
    </location>
</feature>
<evidence type="ECO:0000256" key="1">
    <source>
        <dbReference type="ARBA" id="ARBA00004651"/>
    </source>
</evidence>
<keyword evidence="2" id="KW-0813">Transport</keyword>
<feature type="transmembrane region" description="Helical" evidence="8">
    <location>
        <begin position="124"/>
        <end position="144"/>
    </location>
</feature>
<dbReference type="Proteomes" id="UP000198724">
    <property type="component" value="Unassembled WGS sequence"/>
</dbReference>
<feature type="transmembrane region" description="Helical" evidence="8">
    <location>
        <begin position="20"/>
        <end position="39"/>
    </location>
</feature>
<dbReference type="STRING" id="1436961.SAMN05421739_10862"/>
<feature type="transmembrane region" description="Helical" evidence="8">
    <location>
        <begin position="219"/>
        <end position="240"/>
    </location>
</feature>
<proteinExistence type="predicted"/>
<feature type="transmembrane region" description="Helical" evidence="8">
    <location>
        <begin position="438"/>
        <end position="458"/>
    </location>
</feature>
<dbReference type="OrthoDB" id="9810952at2"/>
<keyword evidence="7 8" id="KW-0472">Membrane</keyword>
<evidence type="ECO:0000256" key="6">
    <source>
        <dbReference type="ARBA" id="ARBA00023065"/>
    </source>
</evidence>
<evidence type="ECO:0000256" key="8">
    <source>
        <dbReference type="SAM" id="Phobius"/>
    </source>
</evidence>
<feature type="transmembrane region" description="Helical" evidence="8">
    <location>
        <begin position="51"/>
        <end position="73"/>
    </location>
</feature>
<evidence type="ECO:0000256" key="5">
    <source>
        <dbReference type="ARBA" id="ARBA00022989"/>
    </source>
</evidence>
<dbReference type="InterPro" id="IPR003445">
    <property type="entry name" value="Cat_transpt"/>
</dbReference>
<dbReference type="EMBL" id="FOOT01000008">
    <property type="protein sequence ID" value="SFH24672.1"/>
    <property type="molecule type" value="Genomic_DNA"/>
</dbReference>
<feature type="transmembrane region" description="Helical" evidence="8">
    <location>
        <begin position="156"/>
        <end position="176"/>
    </location>
</feature>